<dbReference type="SUPFAM" id="SSF53474">
    <property type="entry name" value="alpha/beta-Hydrolases"/>
    <property type="match status" value="1"/>
</dbReference>
<dbReference type="GO" id="GO:0004806">
    <property type="term" value="F:triacylglycerol lipase activity"/>
    <property type="evidence" value="ECO:0007669"/>
    <property type="project" value="TreeGrafter"/>
</dbReference>
<keyword evidence="2" id="KW-0378">Hydrolase</keyword>
<dbReference type="InterPro" id="IPR029058">
    <property type="entry name" value="AB_hydrolase_fold"/>
</dbReference>
<dbReference type="GO" id="GO:0046503">
    <property type="term" value="P:glycerolipid catabolic process"/>
    <property type="evidence" value="ECO:0007669"/>
    <property type="project" value="TreeGrafter"/>
</dbReference>
<dbReference type="HOGENOM" id="CLU_020336_0_1_5"/>
<accession>F0IZT4</accession>
<feature type="domain" description="AB hydrolase-1" evidence="1">
    <location>
        <begin position="26"/>
        <end position="275"/>
    </location>
</feature>
<keyword evidence="3" id="KW-1185">Reference proteome</keyword>
<sequence length="308" mass="32496">MPIADEQFCDLAGGTRLCYRVRGNGPPILLIAGLQLQLHSWPVAMADGLVERGFSVITFDNRDVGRSSRIGIAPPSKLQLLLRRARTQDYDLTDMAADAAGLLEYLRLGPAHVVGMSMGGMIAQTLAATRPDLVRSLTSIFSTTGARRVGQPALASLLRLLQGPPRTREAAVQRFVDSMRAIGGRGFPIDATALADYAGKAWDRGGPDRDAGIVRQITAIVKSGDRTAMLRRITAPTLVVHGDRDPMVHPSGGRATAAAIPDARLVVIPGMGHDIAPGVVPRLLNLICDNAARPPSAAAGSGSPGPTR</sequence>
<reference evidence="2 3" key="1">
    <citation type="submission" date="2010-12" db="EMBL/GenBank/DDBJ databases">
        <title>Whole genome sequence of Acidiphilium multivorum AIU301.</title>
        <authorList>
            <person name="Narita-Yamada S."/>
            <person name="Nakamura S."/>
            <person name="Ito N."/>
            <person name="Takarada H."/>
            <person name="Katano Y."/>
            <person name="Nakazawa H."/>
            <person name="Hosoyama A."/>
            <person name="Yamada R."/>
            <person name="Fujita N."/>
        </authorList>
    </citation>
    <scope>NUCLEOTIDE SEQUENCE [LARGE SCALE GENOMIC DNA]</scope>
    <source>
        <strain evidence="3">DSM 11245 / JCM 8867 / AIU301</strain>
    </source>
</reference>
<name>F0IZT4_ACIMA</name>
<evidence type="ECO:0000259" key="1">
    <source>
        <dbReference type="Pfam" id="PF00561"/>
    </source>
</evidence>
<organism evidence="2 3">
    <name type="scientific">Acidiphilium multivorum (strain DSM 11245 / JCM 8867 / NBRC 100883 / AIU 301)</name>
    <dbReference type="NCBI Taxonomy" id="926570"/>
    <lineage>
        <taxon>Bacteria</taxon>
        <taxon>Pseudomonadati</taxon>
        <taxon>Pseudomonadota</taxon>
        <taxon>Alphaproteobacteria</taxon>
        <taxon>Acetobacterales</taxon>
        <taxon>Acidocellaceae</taxon>
        <taxon>Acidiphilium</taxon>
    </lineage>
</organism>
<evidence type="ECO:0000313" key="2">
    <source>
        <dbReference type="EMBL" id="BAJ81294.1"/>
    </source>
</evidence>
<dbReference type="Pfam" id="PF00561">
    <property type="entry name" value="Abhydrolase_1"/>
    <property type="match status" value="1"/>
</dbReference>
<proteinExistence type="predicted"/>
<evidence type="ECO:0000313" key="3">
    <source>
        <dbReference type="Proteomes" id="UP000007100"/>
    </source>
</evidence>
<dbReference type="InterPro" id="IPR050471">
    <property type="entry name" value="AB_hydrolase"/>
</dbReference>
<dbReference type="Gene3D" id="3.40.50.1820">
    <property type="entry name" value="alpha/beta hydrolase"/>
    <property type="match status" value="1"/>
</dbReference>
<protein>
    <submittedName>
        <fullName evidence="2">Putative hydrolase</fullName>
    </submittedName>
</protein>
<dbReference type="KEGG" id="amv:ACMV_19470"/>
<gene>
    <name evidence="2" type="ordered locus">ACMV_19470</name>
</gene>
<dbReference type="EMBL" id="AP012035">
    <property type="protein sequence ID" value="BAJ81294.1"/>
    <property type="molecule type" value="Genomic_DNA"/>
</dbReference>
<dbReference type="Proteomes" id="UP000007100">
    <property type="component" value="Chromosome"/>
</dbReference>
<dbReference type="AlphaFoldDB" id="F0IZT4"/>
<dbReference type="InterPro" id="IPR000073">
    <property type="entry name" value="AB_hydrolase_1"/>
</dbReference>
<dbReference type="PANTHER" id="PTHR43433">
    <property type="entry name" value="HYDROLASE, ALPHA/BETA FOLD FAMILY PROTEIN"/>
    <property type="match status" value="1"/>
</dbReference>
<dbReference type="PANTHER" id="PTHR43433:SF5">
    <property type="entry name" value="AB HYDROLASE-1 DOMAIN-CONTAINING PROTEIN"/>
    <property type="match status" value="1"/>
</dbReference>